<proteinExistence type="predicted"/>
<evidence type="ECO:0000313" key="2">
    <source>
        <dbReference type="EMBL" id="CAK0832891.1"/>
    </source>
</evidence>
<dbReference type="InterPro" id="IPR032675">
    <property type="entry name" value="LRR_dom_sf"/>
</dbReference>
<organism evidence="2 3">
    <name type="scientific">Prorocentrum cordatum</name>
    <dbReference type="NCBI Taxonomy" id="2364126"/>
    <lineage>
        <taxon>Eukaryota</taxon>
        <taxon>Sar</taxon>
        <taxon>Alveolata</taxon>
        <taxon>Dinophyceae</taxon>
        <taxon>Prorocentrales</taxon>
        <taxon>Prorocentraceae</taxon>
        <taxon>Prorocentrum</taxon>
    </lineage>
</organism>
<reference evidence="2" key="1">
    <citation type="submission" date="2023-10" db="EMBL/GenBank/DDBJ databases">
        <authorList>
            <person name="Chen Y."/>
            <person name="Shah S."/>
            <person name="Dougan E. K."/>
            <person name="Thang M."/>
            <person name="Chan C."/>
        </authorList>
    </citation>
    <scope>NUCLEOTIDE SEQUENCE [LARGE SCALE GENOMIC DNA]</scope>
</reference>
<dbReference type="Proteomes" id="UP001189429">
    <property type="component" value="Unassembled WGS sequence"/>
</dbReference>
<dbReference type="EMBL" id="CAUYUJ010011914">
    <property type="protein sequence ID" value="CAK0832891.1"/>
    <property type="molecule type" value="Genomic_DNA"/>
</dbReference>
<protein>
    <submittedName>
        <fullName evidence="2">Uncharacterized protein</fullName>
    </submittedName>
</protein>
<feature type="region of interest" description="Disordered" evidence="1">
    <location>
        <begin position="32"/>
        <end position="57"/>
    </location>
</feature>
<dbReference type="Gene3D" id="3.80.10.10">
    <property type="entry name" value="Ribonuclease Inhibitor"/>
    <property type="match status" value="1"/>
</dbReference>
<sequence>MALWGCTWPAFPAQGMTSSAAGLPLAFHPKRQSYSGVGDDDDPSTACSQSSGALAEEPEVQRVISEDADVPARRVLSAPDSISSGAASPATAAAVRRHRTKNRLAELLGAAAVVPTSSATAPASSGGRMCGVLSTEPIPSQDMAKVPARKALSGPAPSDPAAARSFRAKGRVARLLEQDAEGPRHARPDYTPALMSWPRLQRTSATFGRYPLGGSTGPCLSSAPVPAGPAYGGGTDLALSGSAFSVSLRFYLSSSARLVIYGVLRSSTSLDFAECQGIGDPGVQGLARALPAGLERLRFSARGCAGISDKSVVALARGLPSGLTALTVQLKETGVSPEKVKMCSDLQAMREHAASSKSCCALQ</sequence>
<evidence type="ECO:0000256" key="1">
    <source>
        <dbReference type="SAM" id="MobiDB-lite"/>
    </source>
</evidence>
<name>A0ABN9SME7_9DINO</name>
<comment type="caution">
    <text evidence="2">The sequence shown here is derived from an EMBL/GenBank/DDBJ whole genome shotgun (WGS) entry which is preliminary data.</text>
</comment>
<gene>
    <name evidence="2" type="ORF">PCOR1329_LOCUS30752</name>
</gene>
<accession>A0ABN9SME7</accession>
<keyword evidence="3" id="KW-1185">Reference proteome</keyword>
<evidence type="ECO:0000313" key="3">
    <source>
        <dbReference type="Proteomes" id="UP001189429"/>
    </source>
</evidence>